<evidence type="ECO:0000313" key="3">
    <source>
        <dbReference type="Proteomes" id="UP000617628"/>
    </source>
</evidence>
<dbReference type="PANTHER" id="PTHR30203:SF24">
    <property type="entry name" value="BLR4935 PROTEIN"/>
    <property type="match status" value="1"/>
</dbReference>
<dbReference type="InterPro" id="IPR010131">
    <property type="entry name" value="MdtP/NodT-like"/>
</dbReference>
<feature type="coiled-coil region" evidence="1">
    <location>
        <begin position="193"/>
        <end position="220"/>
    </location>
</feature>
<organism evidence="2 3">
    <name type="scientific">Pelagicoccus mobilis</name>
    <dbReference type="NCBI Taxonomy" id="415221"/>
    <lineage>
        <taxon>Bacteria</taxon>
        <taxon>Pseudomonadati</taxon>
        <taxon>Verrucomicrobiota</taxon>
        <taxon>Opitutia</taxon>
        <taxon>Puniceicoccales</taxon>
        <taxon>Pelagicoccaceae</taxon>
        <taxon>Pelagicoccus</taxon>
    </lineage>
</organism>
<evidence type="ECO:0000313" key="2">
    <source>
        <dbReference type="EMBL" id="MBK1879930.1"/>
    </source>
</evidence>
<protein>
    <submittedName>
        <fullName evidence="2">TolC family protein</fullName>
    </submittedName>
</protein>
<dbReference type="GO" id="GO:0015562">
    <property type="term" value="F:efflux transmembrane transporter activity"/>
    <property type="evidence" value="ECO:0007669"/>
    <property type="project" value="InterPro"/>
</dbReference>
<name>A0A934S2D8_9BACT</name>
<accession>A0A934S2D8</accession>
<dbReference type="AlphaFoldDB" id="A0A934S2D8"/>
<evidence type="ECO:0000256" key="1">
    <source>
        <dbReference type="SAM" id="Coils"/>
    </source>
</evidence>
<dbReference type="EMBL" id="JAENIL010000063">
    <property type="protein sequence ID" value="MBK1879930.1"/>
    <property type="molecule type" value="Genomic_DNA"/>
</dbReference>
<keyword evidence="1" id="KW-0175">Coiled coil</keyword>
<keyword evidence="3" id="KW-1185">Reference proteome</keyword>
<dbReference type="PANTHER" id="PTHR30203">
    <property type="entry name" value="OUTER MEMBRANE CATION EFFLUX PROTEIN"/>
    <property type="match status" value="1"/>
</dbReference>
<dbReference type="SUPFAM" id="SSF56954">
    <property type="entry name" value="Outer membrane efflux proteins (OEP)"/>
    <property type="match status" value="1"/>
</dbReference>
<comment type="caution">
    <text evidence="2">The sequence shown here is derived from an EMBL/GenBank/DDBJ whole genome shotgun (WGS) entry which is preliminary data.</text>
</comment>
<dbReference type="Proteomes" id="UP000617628">
    <property type="component" value="Unassembled WGS sequence"/>
</dbReference>
<reference evidence="2" key="1">
    <citation type="submission" date="2021-01" db="EMBL/GenBank/DDBJ databases">
        <title>Modified the classification status of verrucomicrobia.</title>
        <authorList>
            <person name="Feng X."/>
        </authorList>
    </citation>
    <scope>NUCLEOTIDE SEQUENCE</scope>
    <source>
        <strain evidence="2">KCTC 13126</strain>
    </source>
</reference>
<gene>
    <name evidence="2" type="ORF">JIN87_23800</name>
</gene>
<dbReference type="Gene3D" id="1.20.1600.10">
    <property type="entry name" value="Outer membrane efflux proteins (OEP)"/>
    <property type="match status" value="1"/>
</dbReference>
<dbReference type="RefSeq" id="WP_200358318.1">
    <property type="nucleotide sequence ID" value="NZ_JAENIL010000063.1"/>
</dbReference>
<proteinExistence type="predicted"/>
<sequence>MADALAFQPPNQDFIMFKPIVAALLAAALSVNELPGQTHDHSEAHLDRSTAIQAALRSNKDLIAARVAIEKAEARLKAAGLPATPNLHLEYKSDILFGDEGEGGYGAAISQSFPGAKRLSKKKDVTRFEIEKAKLEVRQREIEIITEISEFALDIHLVDTRMDHLEKLGDFLLETIRFATEKVSSGEISPLDVSQLTLEKRILEQEIANLEITRERLIHKLAPLIGQHSSDHFEFDADNALPYSNGELPGFDLACLNRSPAFQTALVKEKAADAKTQLALTEGKDYPTGRLFWNNEKGVDQPAGRTSDHVLGISVSIPLPAGKKADLLSLESRQEKDQARLAAAAIRFRIENDIEHAKHEAEISQRRMSEYSEQVIEFADQQLQEMQTAYQTGQLDMLSLLRAQEQRVSLENGYLELYEENAHARLELQLARFELP</sequence>